<dbReference type="Proteomes" id="UP000326582">
    <property type="component" value="Chromosome 1"/>
</dbReference>
<proteinExistence type="predicted"/>
<evidence type="ECO:0000313" key="1">
    <source>
        <dbReference type="EMBL" id="QFZ25064.1"/>
    </source>
</evidence>
<protein>
    <submittedName>
        <fullName evidence="1">Retrovirus-related Pol polyprotein</fullName>
    </submittedName>
</protein>
<sequence>MSNTSDSIEGSTSSEVSFRDSHGLISGLPARSQGVHSAATTVQKVSQVMSRSKINEINPFDLNDEVFFPEWYYCFKINFVKAVPIAEDYFKYSLEDYRLRFNGSVGSINEAVNAVEQRFHECISHLLEEQSLIDPYTFCNREYVENELFADREINEIEDRVKIAIRYNILRAKAVHGDYQPLLNHLLAASTSPELIWQTFFRILTTSVTFLNPTQLEDFTKSVQSAMTRSTDVSTQIRRWYKTTELTRKSFCPTPKDTTRRSHSKNDDNRNMGKTRNAHTYVNNGTQGTHKRGPYKTNSDMHSNAQNYQKSNKFKSSGTPPVYLVYDNDDISVYPTRTFILDTGSSIHTVNDKALLSNVCSTNRMINHGGLRPVDTVGTLKIQLLDGHQLILPDVHYVPYLPNILSTHRLRDAGDSIFTNASLDAINSHTQQVVSSETSETINVPATILPFESEDLPSDISNTPHTSTSKLPSVLIISTQSSEDHFSDDSSDSESLFSNDPRSETESYDTLDDASTGKIDALSQQWHSTLGHPGETQFKALKKVFNLPKSVVHVPLIQCRGCCTSKTVNRFAKTSRGHTSITRPFEVIHVDVCGPFDNPKAHDNARYFLTIVDRFSRFVTAIPLARKSETSTMIQDFIRQSFTELRATHYPKQLRSDNGSEIFNDNLTEFLKAEGIKLCPTHPHSSAENGIAERMHRTLQDKVRTQMTHGNVPPIFWSEALRYSALILNWTPRVNLLNETPIRRWYNDDSLTRPELYPFGCTAFVTIPLDIRTNKMAHNSLECAYLGPDSQRLGHRFFSYELMKVFGSAQAIFRPNEFYFFQYAINPDKLPVNHNRLPTAYLPGIKVPPPFQRLSGQDIYNDTNALSELFLEQTPSTTSSVTTPITDSPPVVPAASPTLSIPESSPMPPRKVAKKKRSSIPSTSSAQSSTPSAIPSTTKKSTSKQSASTKSSLKSSTTLTPSPPTKSPSEPYYRTRSATGSLPSDRRLSTKGGSDRSLTFPVTLQYVKTAKSKKRPHELVLLVQSANKVDKPNLKEPIPTPATILYAATVYAENKLNHSRPIPNSYTEAMRAADREYWTEACNSEMQAHYENGTFTLVPLPSNVKPIGCRWVFNIKDKGLYKARLVAKGYTQQEGIDYEETFSPVIKHTSLRLLLAIAGKHKMHVHQMDVKTAFLNGVLKEELYMKQPPGYKAVPMNAKDKTSEYVLKLNKSIYGLKQTPLVWNQTINKTLRSLGFTRSVEEPCIYYNFENNESLFIALYVDDMLLIGTNLKKITRLKIHLGQAFQMKDLGVAGKFLGMNLNVSSTGIVVNMEEYINNLLLEYGMADCNPVKTPANKTNLDDLADSSDATCDEHEYRSVVGKLLYAANTVRYDINYIVSKLSRYLASPKEKHMEAAKRVLRYLKGTKKFGLYYTPNSPDELICYSDANLASETDTKSRSTTGSVILYGGSPVSWRSKLQTLVALSTVNSELFALCFTTQECVWLQNLMEDIKITHNTKLYCDNQPAIKTVQSEVALEGTKHIRRRVDFVKQQVQFSTVSLQYVPTKLNCADIFTKALPDPQFTTLRQRCASGIRPTDLL</sequence>
<evidence type="ECO:0000313" key="2">
    <source>
        <dbReference type="Proteomes" id="UP000326582"/>
    </source>
</evidence>
<reference evidence="2" key="1">
    <citation type="journal article" date="2019" name="MBio">
        <title>Comparative genomics for the elucidation of multidrug resistance (MDR) in Candida lusitaniae.</title>
        <authorList>
            <person name="Kannan A."/>
            <person name="Asner S.A."/>
            <person name="Trachsel E."/>
            <person name="Kelly S."/>
            <person name="Parker J."/>
            <person name="Sanglard D."/>
        </authorList>
    </citation>
    <scope>NUCLEOTIDE SEQUENCE [LARGE SCALE GENOMIC DNA]</scope>
    <source>
        <strain evidence="2">P1</strain>
    </source>
</reference>
<organism evidence="1 2">
    <name type="scientific">Clavispora lusitaniae</name>
    <name type="common">Candida lusitaniae</name>
    <dbReference type="NCBI Taxonomy" id="36911"/>
    <lineage>
        <taxon>Eukaryota</taxon>
        <taxon>Fungi</taxon>
        <taxon>Dikarya</taxon>
        <taxon>Ascomycota</taxon>
        <taxon>Saccharomycotina</taxon>
        <taxon>Pichiomycetes</taxon>
        <taxon>Metschnikowiaceae</taxon>
        <taxon>Clavispora</taxon>
    </lineage>
</organism>
<dbReference type="EMBL" id="CP038484">
    <property type="protein sequence ID" value="QFZ25064.1"/>
    <property type="molecule type" value="Genomic_DNA"/>
</dbReference>
<keyword evidence="2" id="KW-1185">Reference proteome</keyword>
<accession>A0ACD0WC69</accession>
<gene>
    <name evidence="1" type="ORF">EJF14_10149</name>
</gene>
<name>A0ACD0WC69_CLALS</name>